<dbReference type="EMBL" id="BPVZ01000205">
    <property type="protein sequence ID" value="GKV46239.1"/>
    <property type="molecule type" value="Genomic_DNA"/>
</dbReference>
<organism evidence="2 3">
    <name type="scientific">Rubroshorea leprosula</name>
    <dbReference type="NCBI Taxonomy" id="152421"/>
    <lineage>
        <taxon>Eukaryota</taxon>
        <taxon>Viridiplantae</taxon>
        <taxon>Streptophyta</taxon>
        <taxon>Embryophyta</taxon>
        <taxon>Tracheophyta</taxon>
        <taxon>Spermatophyta</taxon>
        <taxon>Magnoliopsida</taxon>
        <taxon>eudicotyledons</taxon>
        <taxon>Gunneridae</taxon>
        <taxon>Pentapetalae</taxon>
        <taxon>rosids</taxon>
        <taxon>malvids</taxon>
        <taxon>Malvales</taxon>
        <taxon>Dipterocarpaceae</taxon>
        <taxon>Rubroshorea</taxon>
    </lineage>
</organism>
<accession>A0AAV5MB62</accession>
<feature type="compositionally biased region" description="Basic and acidic residues" evidence="1">
    <location>
        <begin position="88"/>
        <end position="100"/>
    </location>
</feature>
<comment type="caution">
    <text evidence="2">The sequence shown here is derived from an EMBL/GenBank/DDBJ whole genome shotgun (WGS) entry which is preliminary data.</text>
</comment>
<dbReference type="Proteomes" id="UP001054252">
    <property type="component" value="Unassembled WGS sequence"/>
</dbReference>
<feature type="region of interest" description="Disordered" evidence="1">
    <location>
        <begin position="88"/>
        <end position="126"/>
    </location>
</feature>
<evidence type="ECO:0000313" key="2">
    <source>
        <dbReference type="EMBL" id="GKV46239.1"/>
    </source>
</evidence>
<keyword evidence="3" id="KW-1185">Reference proteome</keyword>
<name>A0AAV5MB62_9ROSI</name>
<sequence length="126" mass="14045">MSESTSFASALEDTTSWRDDILFKVKGSDKKGRVCCLGKVPTFMWLSLQLKGPCLLRSLPSPIAEKKLKSQYPEVDVMKITFGKQEERVKEDGEIKEGKAEAVGTEVEKSQPPPPVEIHPVPLEEE</sequence>
<dbReference type="AlphaFoldDB" id="A0AAV5MB62"/>
<reference evidence="2 3" key="1">
    <citation type="journal article" date="2021" name="Commun. Biol.">
        <title>The genome of Shorea leprosula (Dipterocarpaceae) highlights the ecological relevance of drought in aseasonal tropical rainforests.</title>
        <authorList>
            <person name="Ng K.K.S."/>
            <person name="Kobayashi M.J."/>
            <person name="Fawcett J.A."/>
            <person name="Hatakeyama M."/>
            <person name="Paape T."/>
            <person name="Ng C.H."/>
            <person name="Ang C.C."/>
            <person name="Tnah L.H."/>
            <person name="Lee C.T."/>
            <person name="Nishiyama T."/>
            <person name="Sese J."/>
            <person name="O'Brien M.J."/>
            <person name="Copetti D."/>
            <person name="Mohd Noor M.I."/>
            <person name="Ong R.C."/>
            <person name="Putra M."/>
            <person name="Sireger I.Z."/>
            <person name="Indrioko S."/>
            <person name="Kosugi Y."/>
            <person name="Izuno A."/>
            <person name="Isagi Y."/>
            <person name="Lee S.L."/>
            <person name="Shimizu K.K."/>
        </authorList>
    </citation>
    <scope>NUCLEOTIDE SEQUENCE [LARGE SCALE GENOMIC DNA]</scope>
    <source>
        <strain evidence="2">214</strain>
    </source>
</reference>
<protein>
    <submittedName>
        <fullName evidence="2">Uncharacterized protein</fullName>
    </submittedName>
</protein>
<evidence type="ECO:0000256" key="1">
    <source>
        <dbReference type="SAM" id="MobiDB-lite"/>
    </source>
</evidence>
<evidence type="ECO:0000313" key="3">
    <source>
        <dbReference type="Proteomes" id="UP001054252"/>
    </source>
</evidence>
<proteinExistence type="predicted"/>
<gene>
    <name evidence="2" type="ORF">SLEP1_g53238</name>
</gene>